<dbReference type="PROSITE" id="PS50948">
    <property type="entry name" value="PAN"/>
    <property type="match status" value="1"/>
</dbReference>
<evidence type="ECO:0000313" key="3">
    <source>
        <dbReference type="EMBL" id="USW59401.1"/>
    </source>
</evidence>
<dbReference type="InterPro" id="IPR056632">
    <property type="entry name" value="DUF7730"/>
</dbReference>
<reference evidence="3" key="1">
    <citation type="submission" date="2022-06" db="EMBL/GenBank/DDBJ databases">
        <title>Complete genome sequences of two strains of the flax pathogen Septoria linicola.</title>
        <authorList>
            <person name="Lapalu N."/>
            <person name="Simon A."/>
            <person name="Demenou B."/>
            <person name="Paumier D."/>
            <person name="Guillot M.-P."/>
            <person name="Gout L."/>
            <person name="Valade R."/>
        </authorList>
    </citation>
    <scope>NUCLEOTIDE SEQUENCE</scope>
    <source>
        <strain evidence="3">SE15195</strain>
    </source>
</reference>
<accession>A0A9Q9EQ31</accession>
<dbReference type="InterPro" id="IPR003609">
    <property type="entry name" value="Pan_app"/>
</dbReference>
<dbReference type="Pfam" id="PF24864">
    <property type="entry name" value="DUF7730"/>
    <property type="match status" value="1"/>
</dbReference>
<gene>
    <name evidence="3" type="ORF">Slin15195_G127200</name>
</gene>
<evidence type="ECO:0000259" key="2">
    <source>
        <dbReference type="PROSITE" id="PS50948"/>
    </source>
</evidence>
<dbReference type="EMBL" id="CP099429">
    <property type="protein sequence ID" value="USW59401.1"/>
    <property type="molecule type" value="Genomic_DNA"/>
</dbReference>
<dbReference type="AlphaFoldDB" id="A0A9Q9EQ31"/>
<organism evidence="3 4">
    <name type="scientific">Septoria linicola</name>
    <dbReference type="NCBI Taxonomy" id="215465"/>
    <lineage>
        <taxon>Eukaryota</taxon>
        <taxon>Fungi</taxon>
        <taxon>Dikarya</taxon>
        <taxon>Ascomycota</taxon>
        <taxon>Pezizomycotina</taxon>
        <taxon>Dothideomycetes</taxon>
        <taxon>Dothideomycetidae</taxon>
        <taxon>Mycosphaerellales</taxon>
        <taxon>Mycosphaerellaceae</taxon>
        <taxon>Septoria</taxon>
    </lineage>
</organism>
<name>A0A9Q9EQ31_9PEZI</name>
<dbReference type="PANTHER" id="PTHR38790">
    <property type="entry name" value="2EXR DOMAIN-CONTAINING PROTEIN-RELATED"/>
    <property type="match status" value="1"/>
</dbReference>
<evidence type="ECO:0000256" key="1">
    <source>
        <dbReference type="SAM" id="MobiDB-lite"/>
    </source>
</evidence>
<dbReference type="OrthoDB" id="3629107at2759"/>
<proteinExistence type="predicted"/>
<dbReference type="Proteomes" id="UP001056384">
    <property type="component" value="Chromosome 12"/>
</dbReference>
<evidence type="ECO:0000313" key="4">
    <source>
        <dbReference type="Proteomes" id="UP001056384"/>
    </source>
</evidence>
<dbReference type="PANTHER" id="PTHR38790:SF4">
    <property type="entry name" value="2EXR DOMAIN-CONTAINING PROTEIN"/>
    <property type="match status" value="1"/>
</dbReference>
<sequence length="586" mass="64616">MSMRSEDISTVACYGARANLALDSCNKGIFLRDPKPLYYQSRLVHPSVSTPSAMKVQQFLSLVGLSSSTFVAAELCGNVGILTTLPYYTSTSPALYNAVACGEHCASDTECRTYALGLGMCLHYASSSSSTFEELSSSPWTLYDRDCTPDEAHRSQLIPLGARCLIDPNSTKSRFHLLGPDFVPLVMTAQKQLQPRRARIRGDEERIRAVGLPSRYEEAPKFFFQKAASAPAGLYDLVVAGPQMHYVAKAADGEVVLTLASTGTTAEDVNGRTIVTSIFTVDCDGRIGAMHEGIHYSLEVNANISFTAGSRLPDSTLVAVDFDALGVSRNQQEISRNRLELRSLSKKRSDSRCPAGQRAIAKPGAPPDEANGCGPPGAAKLVPELSFGKEVPKLKLHLEPLRTCRQIYQEAAPLLYTDNTFSFEAQIEMFQFVDVVLKERQRRLLRSLTIAEGRLRDTFPLHEMDQADADKLNSLTRFNIFIDGLEDNVTRLDPWNTPQIISSATSVSAVITEVSTPDICVHEQRTVAELLETTLRTSEADIDFLTDCWIHEIDEELEIQEDFDSWIRKHCGIKEALKTFDKGEGA</sequence>
<feature type="domain" description="Apple" evidence="2">
    <location>
        <begin position="76"/>
        <end position="147"/>
    </location>
</feature>
<keyword evidence="4" id="KW-1185">Reference proteome</keyword>
<protein>
    <submittedName>
        <fullName evidence="3">PAN/Apple domain-containing protein</fullName>
    </submittedName>
</protein>
<feature type="region of interest" description="Disordered" evidence="1">
    <location>
        <begin position="345"/>
        <end position="375"/>
    </location>
</feature>